<protein>
    <submittedName>
        <fullName evidence="1">Uncharacterized protein</fullName>
    </submittedName>
</protein>
<dbReference type="RefSeq" id="WP_184748354.1">
    <property type="nucleotide sequence ID" value="NZ_JACHGJ010000009.1"/>
</dbReference>
<evidence type="ECO:0000313" key="2">
    <source>
        <dbReference type="Proteomes" id="UP000587760"/>
    </source>
</evidence>
<dbReference type="AlphaFoldDB" id="A0A841RGH9"/>
<gene>
    <name evidence="1" type="ORF">HNR50_003808</name>
</gene>
<proteinExistence type="predicted"/>
<organism evidence="1 2">
    <name type="scientific">Spirochaeta isovalerica</name>
    <dbReference type="NCBI Taxonomy" id="150"/>
    <lineage>
        <taxon>Bacteria</taxon>
        <taxon>Pseudomonadati</taxon>
        <taxon>Spirochaetota</taxon>
        <taxon>Spirochaetia</taxon>
        <taxon>Spirochaetales</taxon>
        <taxon>Spirochaetaceae</taxon>
        <taxon>Spirochaeta</taxon>
    </lineage>
</organism>
<comment type="caution">
    <text evidence="1">The sequence shown here is derived from an EMBL/GenBank/DDBJ whole genome shotgun (WGS) entry which is preliminary data.</text>
</comment>
<dbReference type="Proteomes" id="UP000587760">
    <property type="component" value="Unassembled WGS sequence"/>
</dbReference>
<name>A0A841RGH9_9SPIO</name>
<reference evidence="1 2" key="1">
    <citation type="submission" date="2020-08" db="EMBL/GenBank/DDBJ databases">
        <title>Genomic Encyclopedia of Type Strains, Phase IV (KMG-IV): sequencing the most valuable type-strain genomes for metagenomic binning, comparative biology and taxonomic classification.</title>
        <authorList>
            <person name="Goeker M."/>
        </authorList>
    </citation>
    <scope>NUCLEOTIDE SEQUENCE [LARGE SCALE GENOMIC DNA]</scope>
    <source>
        <strain evidence="1 2">DSM 2461</strain>
    </source>
</reference>
<accession>A0A841RGH9</accession>
<dbReference type="EMBL" id="JACHGJ010000009">
    <property type="protein sequence ID" value="MBB6482120.1"/>
    <property type="molecule type" value="Genomic_DNA"/>
</dbReference>
<evidence type="ECO:0000313" key="1">
    <source>
        <dbReference type="EMBL" id="MBB6482120.1"/>
    </source>
</evidence>
<sequence length="490" mass="57244">MSYNHLSDLNCSVRQHSHKQIELKLTYPLKSKKLSAYRLDCYFFFPPQLHITEKRISHLDFLNSMQINTRFSSPLIPLEKVLDPDFDLSPLTRLETLLESVGGERRGFEKSVIYELQTLCNLYRAETRNFVDLIRREIRKDNLSEIYRERVLDMLTTVDAFLHRFRSLHARFLDPHINETLREALRWADESISIITEKSFISLHGYCDPESDIPQRKMIEDLLAGEEKYRQSMNYEYLYNENQPHCGEKMAYRDSMLKKWSQSAMYMNSQYSRTPNRIGHLIAGTAAGLAMFFAVTAAIVADKVSPENSSLWILVMVISYIMKDRIKEVLRKVFGNLLPGLTTDQQINLFDPALKTLAGRSSGMVEFTEPVRLPGDILDIRFARDNPFRKIIPPNTVIHYRKIMKIRGNALRSNHTRLESLTEIIRFQVDSWLKEMDDPKETLYRLEKGKMKKIQGTRVYRIHMVIKLDGELSHKVLVLKKSGLVRIENY</sequence>
<keyword evidence="2" id="KW-1185">Reference proteome</keyword>